<dbReference type="AlphaFoldDB" id="A0A0C3GL43"/>
<feature type="signal peptide" evidence="1">
    <location>
        <begin position="1"/>
        <end position="17"/>
    </location>
</feature>
<proteinExistence type="predicted"/>
<gene>
    <name evidence="2" type="ORF">PILCRDRAFT_810577</name>
</gene>
<keyword evidence="1" id="KW-0732">Signal</keyword>
<feature type="chain" id="PRO_5002164929" evidence="1">
    <location>
        <begin position="18"/>
        <end position="61"/>
    </location>
</feature>
<name>A0A0C3GL43_PILCF</name>
<reference evidence="2 3" key="1">
    <citation type="submission" date="2014-04" db="EMBL/GenBank/DDBJ databases">
        <authorList>
            <consortium name="DOE Joint Genome Institute"/>
            <person name="Kuo A."/>
            <person name="Tarkka M."/>
            <person name="Buscot F."/>
            <person name="Kohler A."/>
            <person name="Nagy L.G."/>
            <person name="Floudas D."/>
            <person name="Copeland A."/>
            <person name="Barry K.W."/>
            <person name="Cichocki N."/>
            <person name="Veneault-Fourrey C."/>
            <person name="LaButti K."/>
            <person name="Lindquist E.A."/>
            <person name="Lipzen A."/>
            <person name="Lundell T."/>
            <person name="Morin E."/>
            <person name="Murat C."/>
            <person name="Sun H."/>
            <person name="Tunlid A."/>
            <person name="Henrissat B."/>
            <person name="Grigoriev I.V."/>
            <person name="Hibbett D.S."/>
            <person name="Martin F."/>
            <person name="Nordberg H.P."/>
            <person name="Cantor M.N."/>
            <person name="Hua S.X."/>
        </authorList>
    </citation>
    <scope>NUCLEOTIDE SEQUENCE [LARGE SCALE GENOMIC DNA]</scope>
    <source>
        <strain evidence="2 3">F 1598</strain>
    </source>
</reference>
<dbReference type="Proteomes" id="UP000054166">
    <property type="component" value="Unassembled WGS sequence"/>
</dbReference>
<accession>A0A0C3GL43</accession>
<keyword evidence="3" id="KW-1185">Reference proteome</keyword>
<dbReference type="EMBL" id="KN832971">
    <property type="protein sequence ID" value="KIM91316.1"/>
    <property type="molecule type" value="Genomic_DNA"/>
</dbReference>
<dbReference type="InParanoid" id="A0A0C3GL43"/>
<sequence length="61" mass="6814">MLWGLGGHLLFLASASACRSRLSRVPVPSLALWKYTGNETLYVSFSDLEAQAWAPWRPCTM</sequence>
<evidence type="ECO:0000313" key="2">
    <source>
        <dbReference type="EMBL" id="KIM91316.1"/>
    </source>
</evidence>
<feature type="non-terminal residue" evidence="2">
    <location>
        <position position="61"/>
    </location>
</feature>
<evidence type="ECO:0000313" key="3">
    <source>
        <dbReference type="Proteomes" id="UP000054166"/>
    </source>
</evidence>
<reference evidence="3" key="2">
    <citation type="submission" date="2015-01" db="EMBL/GenBank/DDBJ databases">
        <title>Evolutionary Origins and Diversification of the Mycorrhizal Mutualists.</title>
        <authorList>
            <consortium name="DOE Joint Genome Institute"/>
            <consortium name="Mycorrhizal Genomics Consortium"/>
            <person name="Kohler A."/>
            <person name="Kuo A."/>
            <person name="Nagy L.G."/>
            <person name="Floudas D."/>
            <person name="Copeland A."/>
            <person name="Barry K.W."/>
            <person name="Cichocki N."/>
            <person name="Veneault-Fourrey C."/>
            <person name="LaButti K."/>
            <person name="Lindquist E.A."/>
            <person name="Lipzen A."/>
            <person name="Lundell T."/>
            <person name="Morin E."/>
            <person name="Murat C."/>
            <person name="Riley R."/>
            <person name="Ohm R."/>
            <person name="Sun H."/>
            <person name="Tunlid A."/>
            <person name="Henrissat B."/>
            <person name="Grigoriev I.V."/>
            <person name="Hibbett D.S."/>
            <person name="Martin F."/>
        </authorList>
    </citation>
    <scope>NUCLEOTIDE SEQUENCE [LARGE SCALE GENOMIC DNA]</scope>
    <source>
        <strain evidence="3">F 1598</strain>
    </source>
</reference>
<protein>
    <submittedName>
        <fullName evidence="2">Uncharacterized protein</fullName>
    </submittedName>
</protein>
<evidence type="ECO:0000256" key="1">
    <source>
        <dbReference type="SAM" id="SignalP"/>
    </source>
</evidence>
<dbReference type="HOGENOM" id="CLU_2929063_0_0_1"/>
<organism evidence="2 3">
    <name type="scientific">Piloderma croceum (strain F 1598)</name>
    <dbReference type="NCBI Taxonomy" id="765440"/>
    <lineage>
        <taxon>Eukaryota</taxon>
        <taxon>Fungi</taxon>
        <taxon>Dikarya</taxon>
        <taxon>Basidiomycota</taxon>
        <taxon>Agaricomycotina</taxon>
        <taxon>Agaricomycetes</taxon>
        <taxon>Agaricomycetidae</taxon>
        <taxon>Atheliales</taxon>
        <taxon>Atheliaceae</taxon>
        <taxon>Piloderma</taxon>
    </lineage>
</organism>